<dbReference type="PANTHER" id="PTHR42886:SF29">
    <property type="entry name" value="PUMMELIG, ISOFORM A"/>
    <property type="match status" value="1"/>
</dbReference>
<organism evidence="2 3">
    <name type="scientific">Maribacter dokdonensis</name>
    <dbReference type="NCBI Taxonomy" id="320912"/>
    <lineage>
        <taxon>Bacteria</taxon>
        <taxon>Pseudomonadati</taxon>
        <taxon>Bacteroidota</taxon>
        <taxon>Flavobacteriia</taxon>
        <taxon>Flavobacteriales</taxon>
        <taxon>Flavobacteriaceae</taxon>
        <taxon>Maribacter</taxon>
    </lineage>
</organism>
<dbReference type="InterPro" id="IPR029058">
    <property type="entry name" value="AB_hydrolase_fold"/>
</dbReference>
<reference evidence="2 3" key="1">
    <citation type="submission" date="2016-10" db="EMBL/GenBank/DDBJ databases">
        <authorList>
            <person name="de Groot N.N."/>
        </authorList>
    </citation>
    <scope>NUCLEOTIDE SEQUENCE [LARGE SCALE GENOMIC DNA]</scope>
    <source>
        <strain evidence="2 3">MAR_2009_71</strain>
    </source>
</reference>
<accession>A0A1H4UJK9</accession>
<dbReference type="EMBL" id="FNTB01000001">
    <property type="protein sequence ID" value="SEC68857.1"/>
    <property type="molecule type" value="Genomic_DNA"/>
</dbReference>
<feature type="domain" description="AB hydrolase-1" evidence="1">
    <location>
        <begin position="63"/>
        <end position="167"/>
    </location>
</feature>
<evidence type="ECO:0000313" key="2">
    <source>
        <dbReference type="EMBL" id="SEC68857.1"/>
    </source>
</evidence>
<sequence length="299" mass="34158">MLSPVEASKNEQNMFFKSKEGKEKILSLYNQKLNELNIEYSEKLIETKFGVTNVIITGDTKNPPLVLIHGTGGCAPQILDSFPNLASKYCVYAIDVLAQPNKSAENRLDMKSLDYGKWLIEVIIKLRLKDVTLVGFSFGGFISLKALEFNETPTRQVFLIAPVYIVNGNPLVGLFKMFLPLKKFIKTNNQKYIKKVMNVLFSEYDDFALEFMSSTFQYCNMDFSPLPILSKNDANRIKTPITIFACEKDIMFPGKKMIKRANRIFSSIEEVVLIEEAKHVPNSKDFKKIEDLIIDKNRH</sequence>
<dbReference type="Proteomes" id="UP000183038">
    <property type="component" value="Unassembled WGS sequence"/>
</dbReference>
<dbReference type="GO" id="GO:0055088">
    <property type="term" value="P:lipid homeostasis"/>
    <property type="evidence" value="ECO:0007669"/>
    <property type="project" value="TreeGrafter"/>
</dbReference>
<evidence type="ECO:0000259" key="1">
    <source>
        <dbReference type="Pfam" id="PF00561"/>
    </source>
</evidence>
<dbReference type="PANTHER" id="PTHR42886">
    <property type="entry name" value="RE40534P-RELATED"/>
    <property type="match status" value="1"/>
</dbReference>
<dbReference type="GO" id="GO:0006654">
    <property type="term" value="P:phosphatidic acid biosynthetic process"/>
    <property type="evidence" value="ECO:0007669"/>
    <property type="project" value="TreeGrafter"/>
</dbReference>
<gene>
    <name evidence="2" type="ORF">SAMN05192540_3811</name>
</gene>
<proteinExistence type="predicted"/>
<dbReference type="AlphaFoldDB" id="A0A1H4UJK9"/>
<protein>
    <submittedName>
        <fullName evidence="2">Pimeloyl-ACP methyl ester carboxylesterase</fullName>
    </submittedName>
</protein>
<evidence type="ECO:0000313" key="3">
    <source>
        <dbReference type="Proteomes" id="UP000183038"/>
    </source>
</evidence>
<dbReference type="InterPro" id="IPR000073">
    <property type="entry name" value="AB_hydrolase_1"/>
</dbReference>
<dbReference type="GO" id="GO:0042171">
    <property type="term" value="F:lysophosphatidic acid acyltransferase activity"/>
    <property type="evidence" value="ECO:0007669"/>
    <property type="project" value="TreeGrafter"/>
</dbReference>
<dbReference type="Gene3D" id="3.40.50.1820">
    <property type="entry name" value="alpha/beta hydrolase"/>
    <property type="match status" value="1"/>
</dbReference>
<dbReference type="Pfam" id="PF00561">
    <property type="entry name" value="Abhydrolase_1"/>
    <property type="match status" value="1"/>
</dbReference>
<dbReference type="GO" id="GO:0052689">
    <property type="term" value="F:carboxylic ester hydrolase activity"/>
    <property type="evidence" value="ECO:0007669"/>
    <property type="project" value="TreeGrafter"/>
</dbReference>
<name>A0A1H4UJK9_9FLAO</name>
<dbReference type="SUPFAM" id="SSF53474">
    <property type="entry name" value="alpha/beta-Hydrolases"/>
    <property type="match status" value="1"/>
</dbReference>